<protein>
    <recommendedName>
        <fullName evidence="1">Nudix hydrolase domain-containing protein</fullName>
    </recommendedName>
</protein>
<dbReference type="InterPro" id="IPR015797">
    <property type="entry name" value="NUDIX_hydrolase-like_dom_sf"/>
</dbReference>
<name>A0A8H4V5V5_9HYPO</name>
<proteinExistence type="predicted"/>
<dbReference type="PANTHER" id="PTHR43736:SF1">
    <property type="entry name" value="DIHYDRONEOPTERIN TRIPHOSPHATE DIPHOSPHATASE"/>
    <property type="match status" value="1"/>
</dbReference>
<accession>A0A8H4V5V5</accession>
<reference evidence="2 3" key="1">
    <citation type="journal article" date="2020" name="Genome Biol. Evol.">
        <title>A new high-quality draft genome assembly of the Chinese cordyceps Ophiocordyceps sinensis.</title>
        <authorList>
            <person name="Shu R."/>
            <person name="Zhang J."/>
            <person name="Meng Q."/>
            <person name="Zhang H."/>
            <person name="Zhou G."/>
            <person name="Li M."/>
            <person name="Wu P."/>
            <person name="Zhao Y."/>
            <person name="Chen C."/>
            <person name="Qin Q."/>
        </authorList>
    </citation>
    <scope>NUCLEOTIDE SEQUENCE [LARGE SCALE GENOMIC DNA]</scope>
    <source>
        <strain evidence="2 3">IOZ07</strain>
    </source>
</reference>
<dbReference type="SUPFAM" id="SSF55811">
    <property type="entry name" value="Nudix"/>
    <property type="match status" value="1"/>
</dbReference>
<dbReference type="PROSITE" id="PS51462">
    <property type="entry name" value="NUDIX"/>
    <property type="match status" value="1"/>
</dbReference>
<dbReference type="EMBL" id="JAAVMX010000005">
    <property type="protein sequence ID" value="KAF4508790.1"/>
    <property type="molecule type" value="Genomic_DNA"/>
</dbReference>
<evidence type="ECO:0000313" key="2">
    <source>
        <dbReference type="EMBL" id="KAF4508790.1"/>
    </source>
</evidence>
<keyword evidence="3" id="KW-1185">Reference proteome</keyword>
<dbReference type="CDD" id="cd02883">
    <property type="entry name" value="NUDIX_Hydrolase"/>
    <property type="match status" value="1"/>
</dbReference>
<dbReference type="AlphaFoldDB" id="A0A8H4V5V5"/>
<evidence type="ECO:0000313" key="3">
    <source>
        <dbReference type="Proteomes" id="UP000557566"/>
    </source>
</evidence>
<sequence>MARSAVSSFDFDASLAEWNVSAESWLASNEARLRQKQPRRLDGLATSVVVFNPEGKMLVVQRAGHDSMPHRWEIPGGAVDRDDPTILHGAARELREEAGLVAVRFRQLAAEGEGEDLAVFSNRNGTRWFCRFAFHVDVESCQDVRLDPAEHQAFVWASEEEVRDQTMDGRDLPITYKSMRALILEAFKSRRARNEACSL</sequence>
<evidence type="ECO:0000259" key="1">
    <source>
        <dbReference type="PROSITE" id="PS51462"/>
    </source>
</evidence>
<dbReference type="OrthoDB" id="276276at2759"/>
<dbReference type="Pfam" id="PF00293">
    <property type="entry name" value="NUDIX"/>
    <property type="match status" value="1"/>
</dbReference>
<organism evidence="2 3">
    <name type="scientific">Ophiocordyceps sinensis</name>
    <dbReference type="NCBI Taxonomy" id="72228"/>
    <lineage>
        <taxon>Eukaryota</taxon>
        <taxon>Fungi</taxon>
        <taxon>Dikarya</taxon>
        <taxon>Ascomycota</taxon>
        <taxon>Pezizomycotina</taxon>
        <taxon>Sordariomycetes</taxon>
        <taxon>Hypocreomycetidae</taxon>
        <taxon>Hypocreales</taxon>
        <taxon>Ophiocordycipitaceae</taxon>
        <taxon>Ophiocordyceps</taxon>
    </lineage>
</organism>
<comment type="caution">
    <text evidence="2">The sequence shown here is derived from an EMBL/GenBank/DDBJ whole genome shotgun (WGS) entry which is preliminary data.</text>
</comment>
<dbReference type="Gene3D" id="3.90.79.10">
    <property type="entry name" value="Nucleoside Triphosphate Pyrophosphohydrolase"/>
    <property type="match status" value="1"/>
</dbReference>
<dbReference type="PANTHER" id="PTHR43736">
    <property type="entry name" value="ADP-RIBOSE PYROPHOSPHATASE"/>
    <property type="match status" value="1"/>
</dbReference>
<feature type="domain" description="Nudix hydrolase" evidence="1">
    <location>
        <begin position="41"/>
        <end position="180"/>
    </location>
</feature>
<gene>
    <name evidence="2" type="ORF">G6O67_005127</name>
</gene>
<dbReference type="InterPro" id="IPR000086">
    <property type="entry name" value="NUDIX_hydrolase_dom"/>
</dbReference>
<dbReference type="Proteomes" id="UP000557566">
    <property type="component" value="Unassembled WGS sequence"/>
</dbReference>